<dbReference type="InterPro" id="IPR024088">
    <property type="entry name" value="Tyr-tRNA-ligase_bac-type"/>
</dbReference>
<dbReference type="SUPFAM" id="SSF52374">
    <property type="entry name" value="Nucleotidylyl transferase"/>
    <property type="match status" value="1"/>
</dbReference>
<feature type="region of interest" description="Disordered" evidence="9">
    <location>
        <begin position="575"/>
        <end position="606"/>
    </location>
</feature>
<keyword evidence="12" id="KW-1185">Reference proteome</keyword>
<evidence type="ECO:0000259" key="10">
    <source>
        <dbReference type="Pfam" id="PF16714"/>
    </source>
</evidence>
<sequence>MSAVGRLLRRKFHRTAINRADPDPWGSQARLTFAAQKANKHEAWAENARKIKAGNRKSMLTLLEERGLVKDIAGGRQALNNLLTEKPIGAYVGVDPTAPSLHVGHLLPLMALFWMYLHGYTAVTLLGTGTVRIGDPSGRTTARSRQSENEREQNCTAMRLQLKRLWQNVIALGVKHEHKNHISRERQVLLNHTWLEGVPAMDLVTKLGSEMRLGAMLAKDTVRTRLEGDDGMSLSEFLYPLFQGYDWWHQYKTWGVQMQLGGSDQYGNICAGMEAVDAMRRHEDIPGDLNDPLKATYGITTPLLTTPSGEKFGKSAGNAVWLDKDMMSSFDLYQYFLSTPDTHVERYLKLFTFFPSDEINLAMRAQEADPSKRIAQHLLAKSVVELAHGANAAVEAEQVHKSIFAGRSTITFDKSALGGSITSRGIPAPQLSKEQASLLEHKLRFAGKAKPSSTAAEAGDGLTGLTVHLPESVVQSASDFSQVLLAAGLVSSKSAGRRLIDSRGAYVVVPRSSDTEDKNILNWSPIEPQHTPKDFVIQHSERFVVVRYGKSKLRICRLIDEWKFKRKGRVLPEEVEMQGETAPQSEQEQKKTVPSVPEAESAELRR</sequence>
<evidence type="ECO:0000256" key="1">
    <source>
        <dbReference type="ARBA" id="ARBA00005594"/>
    </source>
</evidence>
<keyword evidence="4 8" id="KW-0067">ATP-binding</keyword>
<evidence type="ECO:0000256" key="2">
    <source>
        <dbReference type="ARBA" id="ARBA00022598"/>
    </source>
</evidence>
<dbReference type="NCBIfam" id="TIGR00234">
    <property type="entry name" value="tyrS"/>
    <property type="match status" value="1"/>
</dbReference>
<evidence type="ECO:0000313" key="11">
    <source>
        <dbReference type="EMBL" id="KAF2752058.1"/>
    </source>
</evidence>
<dbReference type="PANTHER" id="PTHR11766">
    <property type="entry name" value="TYROSYL-TRNA SYNTHETASE"/>
    <property type="match status" value="1"/>
</dbReference>
<evidence type="ECO:0000256" key="3">
    <source>
        <dbReference type="ARBA" id="ARBA00022741"/>
    </source>
</evidence>
<dbReference type="Pfam" id="PF00579">
    <property type="entry name" value="tRNA-synt_1b"/>
    <property type="match status" value="1"/>
</dbReference>
<dbReference type="Proteomes" id="UP000799440">
    <property type="component" value="Unassembled WGS sequence"/>
</dbReference>
<dbReference type="InterPro" id="IPR002305">
    <property type="entry name" value="aa-tRNA-synth_Ic"/>
</dbReference>
<comment type="similarity">
    <text evidence="1 8">Belongs to the class-I aminoacyl-tRNA synthetase family.</text>
</comment>
<dbReference type="FunFam" id="3.40.50.620:FF:000227">
    <property type="entry name" value="Tyrosine--tRNA ligase"/>
    <property type="match status" value="1"/>
</dbReference>
<dbReference type="InterPro" id="IPR032005">
    <property type="entry name" value="TyrRSs_C"/>
</dbReference>
<dbReference type="Gene3D" id="3.10.290.10">
    <property type="entry name" value="RNA-binding S4 domain"/>
    <property type="match status" value="1"/>
</dbReference>
<dbReference type="InterPro" id="IPR001412">
    <property type="entry name" value="aa-tRNA-synth_I_CS"/>
</dbReference>
<dbReference type="GO" id="GO:0003723">
    <property type="term" value="F:RNA binding"/>
    <property type="evidence" value="ECO:0007669"/>
    <property type="project" value="InterPro"/>
</dbReference>
<organism evidence="11 12">
    <name type="scientific">Sporormia fimetaria CBS 119925</name>
    <dbReference type="NCBI Taxonomy" id="1340428"/>
    <lineage>
        <taxon>Eukaryota</taxon>
        <taxon>Fungi</taxon>
        <taxon>Dikarya</taxon>
        <taxon>Ascomycota</taxon>
        <taxon>Pezizomycotina</taxon>
        <taxon>Dothideomycetes</taxon>
        <taxon>Pleosporomycetidae</taxon>
        <taxon>Pleosporales</taxon>
        <taxon>Sporormiaceae</taxon>
        <taxon>Sporormia</taxon>
    </lineage>
</organism>
<evidence type="ECO:0000256" key="6">
    <source>
        <dbReference type="ARBA" id="ARBA00023146"/>
    </source>
</evidence>
<evidence type="ECO:0000256" key="4">
    <source>
        <dbReference type="ARBA" id="ARBA00022840"/>
    </source>
</evidence>
<keyword evidence="5 8" id="KW-0648">Protein biosynthesis</keyword>
<dbReference type="Pfam" id="PF16714">
    <property type="entry name" value="TyrRSs_C"/>
    <property type="match status" value="1"/>
</dbReference>
<dbReference type="InterPro" id="IPR036986">
    <property type="entry name" value="S4_RNA-bd_sf"/>
</dbReference>
<dbReference type="EC" id="6.1.1.1" evidence="8"/>
<dbReference type="GO" id="GO:0005524">
    <property type="term" value="F:ATP binding"/>
    <property type="evidence" value="ECO:0007669"/>
    <property type="project" value="UniProtKB-KW"/>
</dbReference>
<evidence type="ECO:0000256" key="8">
    <source>
        <dbReference type="RuleBase" id="RU361234"/>
    </source>
</evidence>
<evidence type="ECO:0000256" key="9">
    <source>
        <dbReference type="SAM" id="MobiDB-lite"/>
    </source>
</evidence>
<reference evidence="11" key="1">
    <citation type="journal article" date="2020" name="Stud. Mycol.">
        <title>101 Dothideomycetes genomes: a test case for predicting lifestyles and emergence of pathogens.</title>
        <authorList>
            <person name="Haridas S."/>
            <person name="Albert R."/>
            <person name="Binder M."/>
            <person name="Bloem J."/>
            <person name="Labutti K."/>
            <person name="Salamov A."/>
            <person name="Andreopoulos B."/>
            <person name="Baker S."/>
            <person name="Barry K."/>
            <person name="Bills G."/>
            <person name="Bluhm B."/>
            <person name="Cannon C."/>
            <person name="Castanera R."/>
            <person name="Culley D."/>
            <person name="Daum C."/>
            <person name="Ezra D."/>
            <person name="Gonzalez J."/>
            <person name="Henrissat B."/>
            <person name="Kuo A."/>
            <person name="Liang C."/>
            <person name="Lipzen A."/>
            <person name="Lutzoni F."/>
            <person name="Magnuson J."/>
            <person name="Mondo S."/>
            <person name="Nolan M."/>
            <person name="Ohm R."/>
            <person name="Pangilinan J."/>
            <person name="Park H.-J."/>
            <person name="Ramirez L."/>
            <person name="Alfaro M."/>
            <person name="Sun H."/>
            <person name="Tritt A."/>
            <person name="Yoshinaga Y."/>
            <person name="Zwiers L.-H."/>
            <person name="Turgeon B."/>
            <person name="Goodwin S."/>
            <person name="Spatafora J."/>
            <person name="Crous P."/>
            <person name="Grigoriev I."/>
        </authorList>
    </citation>
    <scope>NUCLEOTIDE SEQUENCE</scope>
    <source>
        <strain evidence="11">CBS 119925</strain>
    </source>
</reference>
<dbReference type="PROSITE" id="PS00178">
    <property type="entry name" value="AA_TRNA_LIGASE_I"/>
    <property type="match status" value="1"/>
</dbReference>
<dbReference type="InterPro" id="IPR014729">
    <property type="entry name" value="Rossmann-like_a/b/a_fold"/>
</dbReference>
<dbReference type="InterPro" id="IPR002307">
    <property type="entry name" value="Tyr-tRNA-ligase"/>
</dbReference>
<evidence type="ECO:0000313" key="12">
    <source>
        <dbReference type="Proteomes" id="UP000799440"/>
    </source>
</evidence>
<name>A0A6A6VN71_9PLEO</name>
<comment type="catalytic activity">
    <reaction evidence="7 8">
        <text>tRNA(Tyr) + L-tyrosine + ATP = L-tyrosyl-tRNA(Tyr) + AMP + diphosphate + H(+)</text>
        <dbReference type="Rhea" id="RHEA:10220"/>
        <dbReference type="Rhea" id="RHEA-COMP:9706"/>
        <dbReference type="Rhea" id="RHEA-COMP:9707"/>
        <dbReference type="ChEBI" id="CHEBI:15378"/>
        <dbReference type="ChEBI" id="CHEBI:30616"/>
        <dbReference type="ChEBI" id="CHEBI:33019"/>
        <dbReference type="ChEBI" id="CHEBI:58315"/>
        <dbReference type="ChEBI" id="CHEBI:78442"/>
        <dbReference type="ChEBI" id="CHEBI:78536"/>
        <dbReference type="ChEBI" id="CHEBI:456215"/>
        <dbReference type="EC" id="6.1.1.1"/>
    </reaction>
</comment>
<dbReference type="GO" id="GO:0005829">
    <property type="term" value="C:cytosol"/>
    <property type="evidence" value="ECO:0007669"/>
    <property type="project" value="TreeGrafter"/>
</dbReference>
<evidence type="ECO:0000256" key="7">
    <source>
        <dbReference type="ARBA" id="ARBA00048248"/>
    </source>
</evidence>
<dbReference type="GO" id="GO:0006437">
    <property type="term" value="P:tyrosyl-tRNA aminoacylation"/>
    <property type="evidence" value="ECO:0007669"/>
    <property type="project" value="InterPro"/>
</dbReference>
<keyword evidence="6 8" id="KW-0030">Aminoacyl-tRNA synthetase</keyword>
<dbReference type="OrthoDB" id="337870at2759"/>
<dbReference type="GO" id="GO:0005739">
    <property type="term" value="C:mitochondrion"/>
    <property type="evidence" value="ECO:0007669"/>
    <property type="project" value="TreeGrafter"/>
</dbReference>
<keyword evidence="2 8" id="KW-0436">Ligase</keyword>
<evidence type="ECO:0000256" key="5">
    <source>
        <dbReference type="ARBA" id="ARBA00022917"/>
    </source>
</evidence>
<dbReference type="PRINTS" id="PR01040">
    <property type="entry name" value="TRNASYNTHTYR"/>
</dbReference>
<dbReference type="PANTHER" id="PTHR11766:SF0">
    <property type="entry name" value="TYROSINE--TRNA LIGASE, MITOCHONDRIAL"/>
    <property type="match status" value="1"/>
</dbReference>
<accession>A0A6A6VN71</accession>
<dbReference type="CDD" id="cd00805">
    <property type="entry name" value="TyrRS_core"/>
    <property type="match status" value="1"/>
</dbReference>
<protein>
    <recommendedName>
        <fullName evidence="8">Tyrosine--tRNA ligase</fullName>
        <ecNumber evidence="8">6.1.1.1</ecNumber>
    </recommendedName>
    <alternativeName>
        <fullName evidence="8">Tyrosyl-tRNA synthetase</fullName>
    </alternativeName>
</protein>
<dbReference type="Gene3D" id="1.10.240.10">
    <property type="entry name" value="Tyrosyl-Transfer RNA Synthetase"/>
    <property type="match status" value="1"/>
</dbReference>
<keyword evidence="3 8" id="KW-0547">Nucleotide-binding</keyword>
<dbReference type="EMBL" id="MU006561">
    <property type="protein sequence ID" value="KAF2752058.1"/>
    <property type="molecule type" value="Genomic_DNA"/>
</dbReference>
<proteinExistence type="inferred from homology"/>
<dbReference type="FunFam" id="1.10.240.10:FF:000001">
    <property type="entry name" value="Tyrosine--tRNA ligase"/>
    <property type="match status" value="1"/>
</dbReference>
<gene>
    <name evidence="11" type="ORF">M011DRAFT_394506</name>
</gene>
<feature type="domain" description="Tyrosyl-tRNA synthetase C-terminal" evidence="10">
    <location>
        <begin position="466"/>
        <end position="573"/>
    </location>
</feature>
<dbReference type="GO" id="GO:0004831">
    <property type="term" value="F:tyrosine-tRNA ligase activity"/>
    <property type="evidence" value="ECO:0007669"/>
    <property type="project" value="UniProtKB-EC"/>
</dbReference>
<dbReference type="Gene3D" id="3.40.50.620">
    <property type="entry name" value="HUPs"/>
    <property type="match status" value="1"/>
</dbReference>
<dbReference type="AlphaFoldDB" id="A0A6A6VN71"/>